<dbReference type="Proteomes" id="UP000199310">
    <property type="component" value="Unassembled WGS sequence"/>
</dbReference>
<dbReference type="OrthoDB" id="679999at2"/>
<organism evidence="1 2">
    <name type="scientific">Chitinophaga arvensicola</name>
    <dbReference type="NCBI Taxonomy" id="29529"/>
    <lineage>
        <taxon>Bacteria</taxon>
        <taxon>Pseudomonadati</taxon>
        <taxon>Bacteroidota</taxon>
        <taxon>Chitinophagia</taxon>
        <taxon>Chitinophagales</taxon>
        <taxon>Chitinophagaceae</taxon>
        <taxon>Chitinophaga</taxon>
    </lineage>
</organism>
<evidence type="ECO:0008006" key="3">
    <source>
        <dbReference type="Google" id="ProtNLM"/>
    </source>
</evidence>
<gene>
    <name evidence="1" type="ORF">SAMN04488122_3899</name>
</gene>
<protein>
    <recommendedName>
        <fullName evidence="3">Replication initiation factor</fullName>
    </recommendedName>
</protein>
<evidence type="ECO:0000313" key="1">
    <source>
        <dbReference type="EMBL" id="SEW50630.1"/>
    </source>
</evidence>
<dbReference type="EMBL" id="FOJG01000002">
    <property type="protein sequence ID" value="SEW50630.1"/>
    <property type="molecule type" value="Genomic_DNA"/>
</dbReference>
<dbReference type="STRING" id="29529.SAMN04488122_3899"/>
<keyword evidence="2" id="KW-1185">Reference proteome</keyword>
<sequence length="368" mass="43348">MNYVHAIDWLQIHVKCPVAIQAKDNFTYHTEKTDYQTRQFREVYEISVLMPSGAYERCAVLACKPHAAFLGGDMGLLKIENKFLYQSDLKQFVVALLEQYHFKFHSISRLDLALDFTSFNGGLPPEDLIKNFLQEKWLKKHKAKFTVVGDHMERNAYEYLRFGAKTSEINYYMYNKSKELDFNKDKPWIRAMWEQAGFHPDAQVWRLEFSMKSSCKELVDYDFGEVIPVKALAIIDGDNSFTLFRTLFYKHFTFVRNTNGNRKDRMNEVDLLTLEKPNTVVLRLTEKMESTRMDKVVIKRMEAHNQYVRTIDKNYYLYGAKILMEYLIQRNLIEWYLQHFPGGSAELSVLGRKAGLITDEYLQQGLYE</sequence>
<name>A0A1I0S625_9BACT</name>
<proteinExistence type="predicted"/>
<dbReference type="AlphaFoldDB" id="A0A1I0S625"/>
<accession>A0A1I0S625</accession>
<reference evidence="2" key="1">
    <citation type="submission" date="2016-10" db="EMBL/GenBank/DDBJ databases">
        <authorList>
            <person name="Varghese N."/>
            <person name="Submissions S."/>
        </authorList>
    </citation>
    <scope>NUCLEOTIDE SEQUENCE [LARGE SCALE GENOMIC DNA]</scope>
    <source>
        <strain evidence="2">DSM 3695</strain>
    </source>
</reference>
<dbReference type="RefSeq" id="WP_089897277.1">
    <property type="nucleotide sequence ID" value="NZ_FOJG01000002.1"/>
</dbReference>
<evidence type="ECO:0000313" key="2">
    <source>
        <dbReference type="Proteomes" id="UP000199310"/>
    </source>
</evidence>